<keyword evidence="3" id="KW-1185">Reference proteome</keyword>
<comment type="caution">
    <text evidence="2">The sequence shown here is derived from an EMBL/GenBank/DDBJ whole genome shotgun (WGS) entry which is preliminary data.</text>
</comment>
<protein>
    <submittedName>
        <fullName evidence="2">Uncharacterized protein</fullName>
    </submittedName>
</protein>
<reference evidence="2 3" key="1">
    <citation type="journal article" date="2022" name="bioRxiv">
        <title>Genomics of Preaxostyla Flagellates Illuminates Evolutionary Transitions and the Path Towards Mitochondrial Loss.</title>
        <authorList>
            <person name="Novak L.V.F."/>
            <person name="Treitli S.C."/>
            <person name="Pyrih J."/>
            <person name="Halakuc P."/>
            <person name="Pipaliya S.V."/>
            <person name="Vacek V."/>
            <person name="Brzon O."/>
            <person name="Soukal P."/>
            <person name="Eme L."/>
            <person name="Dacks J.B."/>
            <person name="Karnkowska A."/>
            <person name="Elias M."/>
            <person name="Hampl V."/>
        </authorList>
    </citation>
    <scope>NUCLEOTIDE SEQUENCE [LARGE SCALE GENOMIC DNA]</scope>
    <source>
        <strain evidence="2">NAU3</strain>
        <tissue evidence="2">Gut</tissue>
    </source>
</reference>
<organism evidence="2 3">
    <name type="scientific">Blattamonas nauphoetae</name>
    <dbReference type="NCBI Taxonomy" id="2049346"/>
    <lineage>
        <taxon>Eukaryota</taxon>
        <taxon>Metamonada</taxon>
        <taxon>Preaxostyla</taxon>
        <taxon>Oxymonadida</taxon>
        <taxon>Blattamonas</taxon>
    </lineage>
</organism>
<evidence type="ECO:0000313" key="2">
    <source>
        <dbReference type="EMBL" id="KAK2945328.1"/>
    </source>
</evidence>
<proteinExistence type="predicted"/>
<dbReference type="Proteomes" id="UP001281761">
    <property type="component" value="Unassembled WGS sequence"/>
</dbReference>
<gene>
    <name evidence="2" type="ORF">BLNAU_19771</name>
</gene>
<feature type="compositionally biased region" description="Polar residues" evidence="1">
    <location>
        <begin position="33"/>
        <end position="50"/>
    </location>
</feature>
<feature type="region of interest" description="Disordered" evidence="1">
    <location>
        <begin position="25"/>
        <end position="64"/>
    </location>
</feature>
<sequence>MSQALWNNSPLSDGNHYEWVEVTQSETDDENETGQSEEQNTKSDNVSVNTDNHDTPHGLASQFTTPMPVPLKPQLRHSQHPRRHLADQSHVCHAARLFPVKLFSHGTLSQQERLLHQNEEESHMARRPFHHSHRLITVRIERDVEKEEFVRTAEGKEKAESVQRLRRQAAHISRSGSPHGVILPACEHDTRTVQRRPVQQADRRAILMRKRSRCYISYSRRFWRSHTRNSSFTLLLNSDKSHNVSERQPSSHSLQSHVLTLPSYLSIPDPFTTDSTIPYPVSLVDDSFFVATSNSLTHSLPTHTSVTPRSPTHQSPHTPKILQDAAAMEAECLQRVEMETVLGEREGLFDPSQHDHVEYITRVADIHSSSSGKVNIEGTSFSSCSSSGGGVLFVSSGSDAVSSDLVIQASSDAGCVCGGEHEGIADPKSCFEWTSEEQGRVSRPQ</sequence>
<evidence type="ECO:0000256" key="1">
    <source>
        <dbReference type="SAM" id="MobiDB-lite"/>
    </source>
</evidence>
<dbReference type="EMBL" id="JARBJD010000265">
    <property type="protein sequence ID" value="KAK2945328.1"/>
    <property type="molecule type" value="Genomic_DNA"/>
</dbReference>
<accession>A0ABQ9X182</accession>
<name>A0ABQ9X182_9EUKA</name>
<evidence type="ECO:0000313" key="3">
    <source>
        <dbReference type="Proteomes" id="UP001281761"/>
    </source>
</evidence>